<organism evidence="1">
    <name type="scientific">marine sediment metagenome</name>
    <dbReference type="NCBI Taxonomy" id="412755"/>
    <lineage>
        <taxon>unclassified sequences</taxon>
        <taxon>metagenomes</taxon>
        <taxon>ecological metagenomes</taxon>
    </lineage>
</organism>
<name>A0A0F9GJH0_9ZZZZ</name>
<feature type="non-terminal residue" evidence="1">
    <location>
        <position position="1"/>
    </location>
</feature>
<evidence type="ECO:0008006" key="2">
    <source>
        <dbReference type="Google" id="ProtNLM"/>
    </source>
</evidence>
<comment type="caution">
    <text evidence="1">The sequence shown here is derived from an EMBL/GenBank/DDBJ whole genome shotgun (WGS) entry which is preliminary data.</text>
</comment>
<evidence type="ECO:0000313" key="1">
    <source>
        <dbReference type="EMBL" id="KKL63337.1"/>
    </source>
</evidence>
<sequence length="637" mass="66414">SQAEHAVGDHASTMIRRMFEVDKFQRDNNTGGLILSDSADTNRYVEVSAGAVWERLNRNSFSAFDSDPGGGGDTFDTYKHVTSTFTLTTGVTQWPNTQYDDGADLVTMDSNKYANLWFYGDSDGEVAMVYGTAQYNKSALAELEEPPSSLPIRIQTHSFLLGRMIFQKSATDATQVDTVFETVFLPTQAADHGNLSGLTDDDHTQYHTDGRALTWLGTRSTTDLSEGSNLYYTNARADARIGLADLEDLNDVVAYSSLADGEVLIYNTAAGGWRHRTFAEAGIGDITEVVAGAGMTGGGSSGSVTLDVIGTASRISVAANSIDIDSGYVGQASITTLGTIATGVWSGTAVVWDKVNKTGSVLDDIANVTITTIAAGEILKWNGSLWINNTLAEAGISATSHTHTNITPVDSTDASSFIAMFDSATGDQAIKTDGGLTYNATTASLAATTFVGALTGNSSTATALANPRDINGVSFDGTANITVTADANTLTNTTLKSTVVNSSLTSLGTQAQALDMGTNNITGVGTGNFSGTLTAGNLESNGNITIGGSGDRIRRDVNDDLLIIYGGVTANQGGNVVLYGSTHATLANDIVLRSGSVTKLSWDDDAGSWSFQSLPVSMGALTATTIDTTGRLAGVAA</sequence>
<reference evidence="1" key="1">
    <citation type="journal article" date="2015" name="Nature">
        <title>Complex archaea that bridge the gap between prokaryotes and eukaryotes.</title>
        <authorList>
            <person name="Spang A."/>
            <person name="Saw J.H."/>
            <person name="Jorgensen S.L."/>
            <person name="Zaremba-Niedzwiedzka K."/>
            <person name="Martijn J."/>
            <person name="Lind A.E."/>
            <person name="van Eijk R."/>
            <person name="Schleper C."/>
            <person name="Guy L."/>
            <person name="Ettema T.J."/>
        </authorList>
    </citation>
    <scope>NUCLEOTIDE SEQUENCE</scope>
</reference>
<dbReference type="EMBL" id="LAZR01028206">
    <property type="protein sequence ID" value="KKL63337.1"/>
    <property type="molecule type" value="Genomic_DNA"/>
</dbReference>
<dbReference type="AlphaFoldDB" id="A0A0F9GJH0"/>
<accession>A0A0F9GJH0</accession>
<proteinExistence type="predicted"/>
<protein>
    <recommendedName>
        <fullName evidence="2">Peptidase S74 domain-containing protein</fullName>
    </recommendedName>
</protein>
<gene>
    <name evidence="1" type="ORF">LCGC14_2176110</name>
</gene>
<feature type="non-terminal residue" evidence="1">
    <location>
        <position position="637"/>
    </location>
</feature>